<dbReference type="STRING" id="1945520.A1019T_01799"/>
<evidence type="ECO:0000313" key="1">
    <source>
        <dbReference type="EMBL" id="SJM37814.1"/>
    </source>
</evidence>
<organism evidence="1 2">
    <name type="scientific">Psychrobacter pasteurii</name>
    <dbReference type="NCBI Taxonomy" id="1945520"/>
    <lineage>
        <taxon>Bacteria</taxon>
        <taxon>Pseudomonadati</taxon>
        <taxon>Pseudomonadota</taxon>
        <taxon>Gammaproteobacteria</taxon>
        <taxon>Moraxellales</taxon>
        <taxon>Moraxellaceae</taxon>
        <taxon>Psychrobacter</taxon>
    </lineage>
</organism>
<dbReference type="OrthoDB" id="6716608at2"/>
<dbReference type="AlphaFoldDB" id="A0A1R4EH89"/>
<sequence length="472" mass="52234">MQIPIVNGIYTDVTADYRTSYPLNLVPVPKQNGIANGYLRKADGIALFCDMEKGGIDRGGINWNGVCYRVIGSTLWRIDEQGHCTSIGTVSGSEQCSFAYSFDRLGISSGGKLYYLKDNKLEQVTNANLGAVVDVEWIDGYFVTTDGEFIIQTELNDPTQVSPTKYGSSEADPDPIVGLMKVRNELVVLNRYTIEVFSNTGSAGFAFARVDGAMMTKGLISTQGKCLFAQSFAFVGSGKNEPCSVYLGANGGLSKIATREIERIISEYSDAQLATIVLEAKEQEMHQHLYLHLPNRTLVFDFAATQIMQQPIWFELSSSTDGKGAYRAINHVWCYNKWIVGDRFNSNVGVLSNKLSSHYGEPVCWQIDTTFIYNGGQAGQIKSIELVGLTGRTNDMPDPKVFLSWTKDGLTWSNERLHRQGMRGQYNKRIIWLRAIGMFRQAIGLRFRGCDDSLASFTAIEADVEAYGNGGQ</sequence>
<evidence type="ECO:0000313" key="2">
    <source>
        <dbReference type="Proteomes" id="UP000188169"/>
    </source>
</evidence>
<reference evidence="2" key="1">
    <citation type="submission" date="2017-02" db="EMBL/GenBank/DDBJ databases">
        <authorList>
            <person name="Mornico D."/>
        </authorList>
    </citation>
    <scope>NUCLEOTIDE SEQUENCE [LARGE SCALE GENOMIC DNA]</scope>
</reference>
<keyword evidence="2" id="KW-1185">Reference proteome</keyword>
<dbReference type="Proteomes" id="UP000188169">
    <property type="component" value="Unassembled WGS sequence"/>
</dbReference>
<dbReference type="RefSeq" id="WP_077449198.1">
    <property type="nucleotide sequence ID" value="NZ_FUGD01000107.1"/>
</dbReference>
<dbReference type="InterPro" id="IPR021098">
    <property type="entry name" value="Phage_P22_Gp10"/>
</dbReference>
<dbReference type="Pfam" id="PF11134">
    <property type="entry name" value="Phage_stabilise"/>
    <property type="match status" value="1"/>
</dbReference>
<accession>A0A1R4EH89</accession>
<protein>
    <submittedName>
        <fullName evidence="1">Phage stabilization protein</fullName>
    </submittedName>
</protein>
<dbReference type="EMBL" id="FUGD01000107">
    <property type="protein sequence ID" value="SJM37814.1"/>
    <property type="molecule type" value="Genomic_DNA"/>
</dbReference>
<gene>
    <name evidence="1" type="ORF">A1019T_01799</name>
</gene>
<proteinExistence type="predicted"/>
<name>A0A1R4EH89_9GAMM</name>